<gene>
    <name evidence="5" type="ORF">SCP_0202840</name>
</gene>
<feature type="compositionally biased region" description="Low complexity" evidence="3">
    <location>
        <begin position="240"/>
        <end position="254"/>
    </location>
</feature>
<dbReference type="InParanoid" id="A0A401GAB2"/>
<protein>
    <recommendedName>
        <fullName evidence="4">HMG box domain-containing protein</fullName>
    </recommendedName>
</protein>
<evidence type="ECO:0000259" key="4">
    <source>
        <dbReference type="PROSITE" id="PS50118"/>
    </source>
</evidence>
<evidence type="ECO:0000256" key="3">
    <source>
        <dbReference type="SAM" id="MobiDB-lite"/>
    </source>
</evidence>
<dbReference type="PANTHER" id="PTHR48112">
    <property type="entry name" value="HIGH MOBILITY GROUP PROTEIN DSP1"/>
    <property type="match status" value="1"/>
</dbReference>
<feature type="domain" description="HMG box" evidence="4">
    <location>
        <begin position="98"/>
        <end position="166"/>
    </location>
</feature>
<feature type="compositionally biased region" description="Acidic residues" evidence="3">
    <location>
        <begin position="210"/>
        <end position="226"/>
    </location>
</feature>
<organism evidence="5 6">
    <name type="scientific">Sparassis crispa</name>
    <dbReference type="NCBI Taxonomy" id="139825"/>
    <lineage>
        <taxon>Eukaryota</taxon>
        <taxon>Fungi</taxon>
        <taxon>Dikarya</taxon>
        <taxon>Basidiomycota</taxon>
        <taxon>Agaricomycotina</taxon>
        <taxon>Agaricomycetes</taxon>
        <taxon>Polyporales</taxon>
        <taxon>Sparassidaceae</taxon>
        <taxon>Sparassis</taxon>
    </lineage>
</organism>
<dbReference type="PANTHER" id="PTHR48112:SF22">
    <property type="entry name" value="MITOCHONDRIAL TRANSCRIPTION FACTOR A, ISOFORM B"/>
    <property type="match status" value="1"/>
</dbReference>
<dbReference type="SMART" id="SM00398">
    <property type="entry name" value="HMG"/>
    <property type="match status" value="1"/>
</dbReference>
<evidence type="ECO:0000313" key="5">
    <source>
        <dbReference type="EMBL" id="GBE79087.1"/>
    </source>
</evidence>
<name>A0A401GAB2_9APHY</name>
<dbReference type="OrthoDB" id="1919336at2759"/>
<proteinExistence type="predicted"/>
<dbReference type="GO" id="GO:0003677">
    <property type="term" value="F:DNA binding"/>
    <property type="evidence" value="ECO:0007669"/>
    <property type="project" value="UniProtKB-UniRule"/>
</dbReference>
<dbReference type="GO" id="GO:0005634">
    <property type="term" value="C:nucleus"/>
    <property type="evidence" value="ECO:0007669"/>
    <property type="project" value="UniProtKB-UniRule"/>
</dbReference>
<dbReference type="EMBL" id="BFAD01000002">
    <property type="protein sequence ID" value="GBE79087.1"/>
    <property type="molecule type" value="Genomic_DNA"/>
</dbReference>
<dbReference type="STRING" id="139825.A0A401GAB2"/>
<reference evidence="5 6" key="1">
    <citation type="journal article" date="2018" name="Sci. Rep.">
        <title>Genome sequence of the cauliflower mushroom Sparassis crispa (Hanabiratake) and its association with beneficial usage.</title>
        <authorList>
            <person name="Kiyama R."/>
            <person name="Furutani Y."/>
            <person name="Kawaguchi K."/>
            <person name="Nakanishi T."/>
        </authorList>
    </citation>
    <scope>NUCLEOTIDE SEQUENCE [LARGE SCALE GENOMIC DNA]</scope>
</reference>
<feature type="compositionally biased region" description="Basic and acidic residues" evidence="3">
    <location>
        <begin position="80"/>
        <end position="97"/>
    </location>
</feature>
<evidence type="ECO:0000256" key="1">
    <source>
        <dbReference type="ARBA" id="ARBA00023125"/>
    </source>
</evidence>
<sequence>MANLPEGLAQFEYQKMQLIGSLGAVAETMRNCAAIADQFAQMVTHVPYSSAAIQPHPNGFVMAPPPTTPTLAGSKRKSRVVTEESEKKKKIPRDPNAPKRPASSYIFFQNEVRQELKEKNPDLPNNALLGIISKLWTEMPKEQKEAYEIRQRVAKDEWMIKKTEYLKANSERSATTPNVTPATTAAPAALVAVASPVQETHAPVVTSSDDSSEDESSDDSSEDEDEVKPPPPKKSKKDAAATPIATPVAFPVATPAKVEQLVKEKKHKKPKA</sequence>
<dbReference type="PROSITE" id="PS50118">
    <property type="entry name" value="HMG_BOX_2"/>
    <property type="match status" value="1"/>
</dbReference>
<keyword evidence="6" id="KW-1185">Reference proteome</keyword>
<dbReference type="InterPro" id="IPR009071">
    <property type="entry name" value="HMG_box_dom"/>
</dbReference>
<feature type="region of interest" description="Disordered" evidence="3">
    <location>
        <begin position="190"/>
        <end position="254"/>
    </location>
</feature>
<keyword evidence="1 2" id="KW-0238">DNA-binding</keyword>
<evidence type="ECO:0000256" key="2">
    <source>
        <dbReference type="PROSITE-ProRule" id="PRU00267"/>
    </source>
</evidence>
<dbReference type="SUPFAM" id="SSF47095">
    <property type="entry name" value="HMG-box"/>
    <property type="match status" value="1"/>
</dbReference>
<dbReference type="InterPro" id="IPR050342">
    <property type="entry name" value="HMGB"/>
</dbReference>
<dbReference type="Pfam" id="PF00505">
    <property type="entry name" value="HMG_box"/>
    <property type="match status" value="1"/>
</dbReference>
<dbReference type="AlphaFoldDB" id="A0A401GAB2"/>
<feature type="DNA-binding region" description="HMG box" evidence="2">
    <location>
        <begin position="98"/>
        <end position="166"/>
    </location>
</feature>
<accession>A0A401GAB2</accession>
<feature type="region of interest" description="Disordered" evidence="3">
    <location>
        <begin position="65"/>
        <end position="102"/>
    </location>
</feature>
<dbReference type="InterPro" id="IPR036910">
    <property type="entry name" value="HMG_box_dom_sf"/>
</dbReference>
<dbReference type="Gene3D" id="1.10.30.10">
    <property type="entry name" value="High mobility group box domain"/>
    <property type="match status" value="1"/>
</dbReference>
<comment type="caution">
    <text evidence="5">The sequence shown here is derived from an EMBL/GenBank/DDBJ whole genome shotgun (WGS) entry which is preliminary data.</text>
</comment>
<evidence type="ECO:0000313" key="6">
    <source>
        <dbReference type="Proteomes" id="UP000287166"/>
    </source>
</evidence>
<keyword evidence="2" id="KW-0539">Nucleus</keyword>
<dbReference type="RefSeq" id="XP_027610000.1">
    <property type="nucleotide sequence ID" value="XM_027754199.1"/>
</dbReference>
<dbReference type="Proteomes" id="UP000287166">
    <property type="component" value="Unassembled WGS sequence"/>
</dbReference>
<dbReference type="GeneID" id="38776004"/>